<dbReference type="EMBL" id="CP033169">
    <property type="protein sequence ID" value="AYO32033.1"/>
    <property type="molecule type" value="Genomic_DNA"/>
</dbReference>
<name>A0A3G2R9E2_9FIRM</name>
<feature type="transmembrane region" description="Helical" evidence="2">
    <location>
        <begin position="182"/>
        <end position="200"/>
    </location>
</feature>
<protein>
    <submittedName>
        <fullName evidence="3">Prenyltransferase</fullName>
    </submittedName>
</protein>
<keyword evidence="2" id="KW-1133">Transmembrane helix</keyword>
<feature type="transmembrane region" description="Helical" evidence="2">
    <location>
        <begin position="44"/>
        <end position="64"/>
    </location>
</feature>
<accession>A0A3G2R9E2</accession>
<organism evidence="3 4">
    <name type="scientific">Biomaibacter acetigenes</name>
    <dbReference type="NCBI Taxonomy" id="2316383"/>
    <lineage>
        <taxon>Bacteria</taxon>
        <taxon>Bacillati</taxon>
        <taxon>Bacillota</taxon>
        <taxon>Clostridia</taxon>
        <taxon>Thermosediminibacterales</taxon>
        <taxon>Tepidanaerobacteraceae</taxon>
        <taxon>Biomaibacter</taxon>
    </lineage>
</organism>
<feature type="transmembrane region" description="Helical" evidence="2">
    <location>
        <begin position="12"/>
        <end position="38"/>
    </location>
</feature>
<feature type="transmembrane region" description="Helical" evidence="2">
    <location>
        <begin position="288"/>
        <end position="306"/>
    </location>
</feature>
<keyword evidence="2" id="KW-0472">Membrane</keyword>
<dbReference type="Proteomes" id="UP000280960">
    <property type="component" value="Chromosome"/>
</dbReference>
<feature type="transmembrane region" description="Helical" evidence="2">
    <location>
        <begin position="232"/>
        <end position="252"/>
    </location>
</feature>
<reference evidence="3 4" key="1">
    <citation type="submission" date="2018-10" db="EMBL/GenBank/DDBJ databases">
        <authorList>
            <person name="Zhang X."/>
        </authorList>
    </citation>
    <scope>NUCLEOTIDE SEQUENCE [LARGE SCALE GENOMIC DNA]</scope>
    <source>
        <strain evidence="3 4">SK-G1</strain>
    </source>
</reference>
<dbReference type="InterPro" id="IPR026046">
    <property type="entry name" value="UBIAD1"/>
</dbReference>
<feature type="transmembrane region" description="Helical" evidence="2">
    <location>
        <begin position="155"/>
        <end position="176"/>
    </location>
</feature>
<dbReference type="PANTHER" id="PTHR13929:SF0">
    <property type="entry name" value="UBIA PRENYLTRANSFERASE DOMAIN-CONTAINING PROTEIN 1"/>
    <property type="match status" value="1"/>
</dbReference>
<sequence length="308" mass="34114">MKNIVIQRKILGLWTLMRFMPVLTFSGSIVLINISYAWQKAGPAILKPALILAAGALTMNSFLAHSLNDMEDWRSGTDRVSRGILSGGSKVIKYGLLNRLELGEIAMAAFIFSLGIGTYFYHIRGPLVLAALAFGIFAAWVYTCPPLRLAYRPFLGEWICLWLSGTVLSTASYFVLTGGFDIFPFFAGVVQSTLVLGWLMQHHVPDISADLSAAPVKLTTPAYFYLRWGPRYAMMPSVMYFVLALVLSIAGYYYIHPVFLGMAFVAILGILAAASTKSQDVMDVTRKQLFTTVLIIINSMVFMIYITL</sequence>
<dbReference type="KEGG" id="bacg:D2962_16785"/>
<keyword evidence="1 3" id="KW-0808">Transferase</keyword>
<dbReference type="RefSeq" id="WP_122015643.1">
    <property type="nucleotide sequence ID" value="NZ_CP033169.1"/>
</dbReference>
<dbReference type="GO" id="GO:0042371">
    <property type="term" value="P:vitamin K biosynthetic process"/>
    <property type="evidence" value="ECO:0007669"/>
    <property type="project" value="TreeGrafter"/>
</dbReference>
<dbReference type="GO" id="GO:0009234">
    <property type="term" value="P:menaquinone biosynthetic process"/>
    <property type="evidence" value="ECO:0007669"/>
    <property type="project" value="TreeGrafter"/>
</dbReference>
<evidence type="ECO:0000256" key="1">
    <source>
        <dbReference type="ARBA" id="ARBA00022679"/>
    </source>
</evidence>
<keyword evidence="2" id="KW-0812">Transmembrane</keyword>
<dbReference type="AlphaFoldDB" id="A0A3G2R9E2"/>
<dbReference type="GO" id="GO:0004659">
    <property type="term" value="F:prenyltransferase activity"/>
    <property type="evidence" value="ECO:0007669"/>
    <property type="project" value="InterPro"/>
</dbReference>
<proteinExistence type="predicted"/>
<feature type="transmembrane region" description="Helical" evidence="2">
    <location>
        <begin position="102"/>
        <end position="121"/>
    </location>
</feature>
<gene>
    <name evidence="3" type="ORF">D2962_16785</name>
</gene>
<dbReference type="PANTHER" id="PTHR13929">
    <property type="entry name" value="1,4-DIHYDROXY-2-NAPHTHOATE OCTAPRENYLTRANSFERASE"/>
    <property type="match status" value="1"/>
</dbReference>
<feature type="transmembrane region" description="Helical" evidence="2">
    <location>
        <begin position="258"/>
        <end position="276"/>
    </location>
</feature>
<evidence type="ECO:0000313" key="4">
    <source>
        <dbReference type="Proteomes" id="UP000280960"/>
    </source>
</evidence>
<dbReference type="CDD" id="cd13962">
    <property type="entry name" value="PT_UbiA_UBIAD1"/>
    <property type="match status" value="1"/>
</dbReference>
<evidence type="ECO:0000256" key="2">
    <source>
        <dbReference type="SAM" id="Phobius"/>
    </source>
</evidence>
<feature type="transmembrane region" description="Helical" evidence="2">
    <location>
        <begin position="127"/>
        <end position="143"/>
    </location>
</feature>
<evidence type="ECO:0000313" key="3">
    <source>
        <dbReference type="EMBL" id="AYO32033.1"/>
    </source>
</evidence>
<keyword evidence="4" id="KW-1185">Reference proteome</keyword>